<dbReference type="SUPFAM" id="SSF55681">
    <property type="entry name" value="Class II aaRS and biotin synthetases"/>
    <property type="match status" value="1"/>
</dbReference>
<feature type="binding site" evidence="9">
    <location>
        <position position="555"/>
    </location>
    <ligand>
        <name>Zn(2+)</name>
        <dbReference type="ChEBI" id="CHEBI:29105"/>
    </ligand>
</feature>
<evidence type="ECO:0000313" key="12">
    <source>
        <dbReference type="Proteomes" id="UP000230084"/>
    </source>
</evidence>
<keyword evidence="2 9" id="KW-0820">tRNA-binding</keyword>
<organism evidence="11 12">
    <name type="scientific">Candidatus Uhrbacteria bacterium CG10_big_fil_rev_8_21_14_0_10_50_16</name>
    <dbReference type="NCBI Taxonomy" id="1975039"/>
    <lineage>
        <taxon>Bacteria</taxon>
        <taxon>Candidatus Uhriibacteriota</taxon>
    </lineage>
</organism>
<dbReference type="PANTHER" id="PTHR11777:SF9">
    <property type="entry name" value="ALANINE--TRNA LIGASE, CYTOPLASMIC"/>
    <property type="match status" value="1"/>
</dbReference>
<dbReference type="Pfam" id="PF07973">
    <property type="entry name" value="tRNA_SAD"/>
    <property type="match status" value="1"/>
</dbReference>
<dbReference type="GO" id="GO:0000049">
    <property type="term" value="F:tRNA binding"/>
    <property type="evidence" value="ECO:0007669"/>
    <property type="project" value="UniProtKB-KW"/>
</dbReference>
<keyword evidence="3 9" id="KW-0436">Ligase</keyword>
<evidence type="ECO:0000256" key="7">
    <source>
        <dbReference type="ARBA" id="ARBA00022917"/>
    </source>
</evidence>
<protein>
    <recommendedName>
        <fullName evidence="9">Alanine--tRNA ligase</fullName>
        <ecNumber evidence="9">6.1.1.7</ecNumber>
    </recommendedName>
    <alternativeName>
        <fullName evidence="9">Alanyl-tRNA synthetase</fullName>
        <shortName evidence="9">AlaRS</shortName>
    </alternativeName>
</protein>
<keyword evidence="9" id="KW-0862">Zinc</keyword>
<dbReference type="Pfam" id="PF01411">
    <property type="entry name" value="tRNA-synt_2c"/>
    <property type="match status" value="1"/>
</dbReference>
<dbReference type="Gene3D" id="3.30.930.10">
    <property type="entry name" value="Bira Bifunctional Protein, Domain 2"/>
    <property type="match status" value="1"/>
</dbReference>
<evidence type="ECO:0000259" key="10">
    <source>
        <dbReference type="PROSITE" id="PS50860"/>
    </source>
</evidence>
<dbReference type="HAMAP" id="MF_00036_B">
    <property type="entry name" value="Ala_tRNA_synth_B"/>
    <property type="match status" value="1"/>
</dbReference>
<dbReference type="EMBL" id="PCYM01000001">
    <property type="protein sequence ID" value="PIR47963.1"/>
    <property type="molecule type" value="Genomic_DNA"/>
</dbReference>
<dbReference type="PROSITE" id="PS50860">
    <property type="entry name" value="AA_TRNA_LIGASE_II_ALA"/>
    <property type="match status" value="1"/>
</dbReference>
<dbReference type="InterPro" id="IPR023033">
    <property type="entry name" value="Ala_tRNA_ligase_euk/bac"/>
</dbReference>
<dbReference type="NCBIfam" id="TIGR00344">
    <property type="entry name" value="alaS"/>
    <property type="match status" value="1"/>
</dbReference>
<feature type="binding site" evidence="9">
    <location>
        <position position="449"/>
    </location>
    <ligand>
        <name>Zn(2+)</name>
        <dbReference type="ChEBI" id="CHEBI:29105"/>
    </ligand>
</feature>
<dbReference type="AlphaFoldDB" id="A0A2H0RN77"/>
<name>A0A2H0RN77_9BACT</name>
<comment type="cofactor">
    <cofactor evidence="9">
        <name>Zn(2+)</name>
        <dbReference type="ChEBI" id="CHEBI:29105"/>
    </cofactor>
    <text evidence="9">Binds 1 zinc ion per subunit.</text>
</comment>
<evidence type="ECO:0000256" key="2">
    <source>
        <dbReference type="ARBA" id="ARBA00022555"/>
    </source>
</evidence>
<dbReference type="GO" id="GO:0006419">
    <property type="term" value="P:alanyl-tRNA aminoacylation"/>
    <property type="evidence" value="ECO:0007669"/>
    <property type="project" value="UniProtKB-UniRule"/>
</dbReference>
<keyword evidence="5 9" id="KW-0067">ATP-binding</keyword>
<dbReference type="Gene3D" id="3.30.54.20">
    <property type="match status" value="1"/>
</dbReference>
<comment type="domain">
    <text evidence="9">Consists of three domains; the N-terminal catalytic domain, the editing domain and the C-terminal C-Ala domain. The editing domain removes incorrectly charged amino acids, while the C-Ala domain, along with tRNA(Ala), serves as a bridge to cooperatively bring together the editing and aminoacylation centers thus stimulating deacylation of misacylated tRNAs.</text>
</comment>
<evidence type="ECO:0000256" key="3">
    <source>
        <dbReference type="ARBA" id="ARBA00022598"/>
    </source>
</evidence>
<keyword evidence="8 9" id="KW-0030">Aminoacyl-tRNA synthetase</keyword>
<keyword evidence="9" id="KW-0479">Metal-binding</keyword>
<dbReference type="FunFam" id="3.30.980.10:FF:000004">
    <property type="entry name" value="Alanine--tRNA ligase, cytoplasmic"/>
    <property type="match status" value="1"/>
</dbReference>
<dbReference type="SUPFAM" id="SSF101353">
    <property type="entry name" value="Putative anticodon-binding domain of alanyl-tRNA synthetase (AlaRS)"/>
    <property type="match status" value="1"/>
</dbReference>
<feature type="domain" description="Alanyl-transfer RNA synthetases family profile" evidence="10">
    <location>
        <begin position="1"/>
        <end position="598"/>
    </location>
</feature>
<dbReference type="InterPro" id="IPR018162">
    <property type="entry name" value="Ala-tRNA-ligase_IIc_anticod-bd"/>
</dbReference>
<evidence type="ECO:0000256" key="1">
    <source>
        <dbReference type="ARBA" id="ARBA00008226"/>
    </source>
</evidence>
<evidence type="ECO:0000256" key="5">
    <source>
        <dbReference type="ARBA" id="ARBA00022840"/>
    </source>
</evidence>
<comment type="subcellular location">
    <subcellularLocation>
        <location evidence="9">Cytoplasm</location>
    </subcellularLocation>
</comment>
<evidence type="ECO:0000256" key="4">
    <source>
        <dbReference type="ARBA" id="ARBA00022741"/>
    </source>
</evidence>
<evidence type="ECO:0000256" key="6">
    <source>
        <dbReference type="ARBA" id="ARBA00022884"/>
    </source>
</evidence>
<dbReference type="GO" id="GO:0002161">
    <property type="term" value="F:aminoacyl-tRNA deacylase activity"/>
    <property type="evidence" value="ECO:0007669"/>
    <property type="project" value="TreeGrafter"/>
</dbReference>
<accession>A0A2H0RN77</accession>
<comment type="similarity">
    <text evidence="1 9">Belongs to the class-II aminoacyl-tRNA synthetase family.</text>
</comment>
<gene>
    <name evidence="9" type="primary">alaS</name>
    <name evidence="11" type="ORF">COV06_01005</name>
</gene>
<dbReference type="InterPro" id="IPR018165">
    <property type="entry name" value="Ala-tRNA-synth_IIc_core"/>
</dbReference>
<feature type="binding site" evidence="9">
    <location>
        <position position="559"/>
    </location>
    <ligand>
        <name>Zn(2+)</name>
        <dbReference type="ChEBI" id="CHEBI:29105"/>
    </ligand>
</feature>
<dbReference type="Gene3D" id="3.30.980.10">
    <property type="entry name" value="Threonyl-trna Synthetase, Chain A, domain 2"/>
    <property type="match status" value="1"/>
</dbReference>
<dbReference type="InterPro" id="IPR012947">
    <property type="entry name" value="tRNA_SAD"/>
</dbReference>
<dbReference type="InterPro" id="IPR002318">
    <property type="entry name" value="Ala-tRNA-lgiase_IIc"/>
</dbReference>
<evidence type="ECO:0000313" key="11">
    <source>
        <dbReference type="EMBL" id="PIR47963.1"/>
    </source>
</evidence>
<dbReference type="GO" id="GO:0005524">
    <property type="term" value="F:ATP binding"/>
    <property type="evidence" value="ECO:0007669"/>
    <property type="project" value="UniProtKB-UniRule"/>
</dbReference>
<feature type="binding site" evidence="9">
    <location>
        <position position="445"/>
    </location>
    <ligand>
        <name>Zn(2+)</name>
        <dbReference type="ChEBI" id="CHEBI:29105"/>
    </ligand>
</feature>
<dbReference type="Proteomes" id="UP000230084">
    <property type="component" value="Unassembled WGS sequence"/>
</dbReference>
<evidence type="ECO:0000256" key="9">
    <source>
        <dbReference type="HAMAP-Rule" id="MF_00036"/>
    </source>
</evidence>
<dbReference type="InterPro" id="IPR045864">
    <property type="entry name" value="aa-tRNA-synth_II/BPL/LPL"/>
</dbReference>
<dbReference type="PRINTS" id="PR00980">
    <property type="entry name" value="TRNASYNTHALA"/>
</dbReference>
<evidence type="ECO:0000256" key="8">
    <source>
        <dbReference type="ARBA" id="ARBA00023146"/>
    </source>
</evidence>
<proteinExistence type="inferred from homology"/>
<comment type="catalytic activity">
    <reaction evidence="9">
        <text>tRNA(Ala) + L-alanine + ATP = L-alanyl-tRNA(Ala) + AMP + diphosphate</text>
        <dbReference type="Rhea" id="RHEA:12540"/>
        <dbReference type="Rhea" id="RHEA-COMP:9657"/>
        <dbReference type="Rhea" id="RHEA-COMP:9923"/>
        <dbReference type="ChEBI" id="CHEBI:30616"/>
        <dbReference type="ChEBI" id="CHEBI:33019"/>
        <dbReference type="ChEBI" id="CHEBI:57972"/>
        <dbReference type="ChEBI" id="CHEBI:78442"/>
        <dbReference type="ChEBI" id="CHEBI:78497"/>
        <dbReference type="ChEBI" id="CHEBI:456215"/>
        <dbReference type="EC" id="6.1.1.7"/>
    </reaction>
</comment>
<dbReference type="CDD" id="cd00673">
    <property type="entry name" value="AlaRS_core"/>
    <property type="match status" value="1"/>
</dbReference>
<keyword evidence="4 9" id="KW-0547">Nucleotide-binding</keyword>
<dbReference type="PANTHER" id="PTHR11777">
    <property type="entry name" value="ALANYL-TRNA SYNTHETASE"/>
    <property type="match status" value="1"/>
</dbReference>
<sequence>MTAHQLRRAYIDFFVSKGHVEIPSASLVPENDPSVLFTTAGMHPLVPYLKGETHPAGTRLVDVQKCVRTGDIDEVGDNTHLTFFEMLGNWSLGDYFKQESIAWSFELLKDVLHVDMDRIAVSVFAGDDDCDNDLKSFNKWLELGIPEGRIAKLGKEDNWWPAGGKHSGPQGPDTEIFYWTGTDAVPDTFDPENNLWVEIWNNVFMQFDRSPEGVYTPLAKQNVDTGMGLERTLAVLTGKSNVFETDLFVPIIEAIESVSHASYTDNERAMRIIADHVRTSVMMVADGVFPSNKDQGYILRRLIRRAIRQISQLNEVAALESIARVAINTLEPAYPDLTDKTEAIINAINAEEAKFTKTLAKGLREFEKIFDARKNVSGEEAFILYSTYGFPIELTEELVREKGQQVDRETFQAEFTNHQNLSRAGAEQKFAGGLADHSDETTKLHTATHLLHKALRMVLGDHVEQKGSNITSERLRFDFSHPDKLTDAQKAEVESIVNEQIQANLPMGFEMMTVEEAKNAGAIGLFEDKYALLGDKIKVYTAGDAEQGVFSREICGGPHVEHTGDLGAFAILKEESSSSGIRRIKAVIGKTAVKAREGKKTQ</sequence>
<keyword evidence="7 9" id="KW-0648">Protein biosynthesis</keyword>
<dbReference type="EC" id="6.1.1.7" evidence="9"/>
<dbReference type="GO" id="GO:0004813">
    <property type="term" value="F:alanine-tRNA ligase activity"/>
    <property type="evidence" value="ECO:0007669"/>
    <property type="project" value="UniProtKB-UniRule"/>
</dbReference>
<dbReference type="GO" id="GO:0008270">
    <property type="term" value="F:zinc ion binding"/>
    <property type="evidence" value="ECO:0007669"/>
    <property type="project" value="UniProtKB-UniRule"/>
</dbReference>
<dbReference type="InterPro" id="IPR018163">
    <property type="entry name" value="Thr/Ala-tRNA-synth_IIc_edit"/>
</dbReference>
<keyword evidence="9" id="KW-0963">Cytoplasm</keyword>
<keyword evidence="6 9" id="KW-0694">RNA-binding</keyword>
<dbReference type="InterPro" id="IPR050058">
    <property type="entry name" value="Ala-tRNA_ligase"/>
</dbReference>
<dbReference type="GO" id="GO:0005737">
    <property type="term" value="C:cytoplasm"/>
    <property type="evidence" value="ECO:0007669"/>
    <property type="project" value="UniProtKB-SubCell"/>
</dbReference>
<dbReference type="InterPro" id="IPR018164">
    <property type="entry name" value="Ala-tRNA-synth_IIc_N"/>
</dbReference>
<dbReference type="SMART" id="SM00863">
    <property type="entry name" value="tRNA_SAD"/>
    <property type="match status" value="1"/>
</dbReference>
<comment type="function">
    <text evidence="9">Catalyzes the attachment of alanine to tRNA(Ala) in a two-step reaction: alanine is first activated by ATP to form Ala-AMP and then transferred to the acceptor end of tRNA(Ala). Also edits incorrectly charged Ser-tRNA(Ala) and Gly-tRNA(Ala) via its editing domain.</text>
</comment>
<comment type="caution">
    <text evidence="11">The sequence shown here is derived from an EMBL/GenBank/DDBJ whole genome shotgun (WGS) entry which is preliminary data.</text>
</comment>
<dbReference type="NCBIfam" id="NF002436">
    <property type="entry name" value="PRK01584.1"/>
    <property type="match status" value="1"/>
</dbReference>
<dbReference type="SUPFAM" id="SSF55186">
    <property type="entry name" value="ThrRS/AlaRS common domain"/>
    <property type="match status" value="1"/>
</dbReference>
<reference evidence="11 12" key="1">
    <citation type="submission" date="2017-09" db="EMBL/GenBank/DDBJ databases">
        <title>Depth-based differentiation of microbial function through sediment-hosted aquifers and enrichment of novel symbionts in the deep terrestrial subsurface.</title>
        <authorList>
            <person name="Probst A.J."/>
            <person name="Ladd B."/>
            <person name="Jarett J.K."/>
            <person name="Geller-Mcgrath D.E."/>
            <person name="Sieber C.M."/>
            <person name="Emerson J.B."/>
            <person name="Anantharaman K."/>
            <person name="Thomas B.C."/>
            <person name="Malmstrom R."/>
            <person name="Stieglmeier M."/>
            <person name="Klingl A."/>
            <person name="Woyke T."/>
            <person name="Ryan C.M."/>
            <person name="Banfield J.F."/>
        </authorList>
    </citation>
    <scope>NUCLEOTIDE SEQUENCE [LARGE SCALE GENOMIC DNA]</scope>
    <source>
        <strain evidence="11">CG10_big_fil_rev_8_21_14_0_10_50_16</strain>
    </source>
</reference>